<evidence type="ECO:0000313" key="4">
    <source>
        <dbReference type="EMBL" id="OWK29506.1"/>
    </source>
</evidence>
<evidence type="ECO:0000256" key="1">
    <source>
        <dbReference type="ARBA" id="ARBA00022630"/>
    </source>
</evidence>
<protein>
    <submittedName>
        <fullName evidence="4">NADH oxidase</fullName>
        <ecNumber evidence="4">1.-.-.-</ecNumber>
    </submittedName>
</protein>
<name>A0A245ZID8_9SPHN</name>
<keyword evidence="1" id="KW-0285">Flavoprotein</keyword>
<dbReference type="Proteomes" id="UP000197290">
    <property type="component" value="Unassembled WGS sequence"/>
</dbReference>
<keyword evidence="2 4" id="KW-0560">Oxidoreductase</keyword>
<sequence>MAVNNLLEPLTLTRGPAMKNRFMLAPLTNQQSHADGRLSDAEHHWLTMRAKGGFGITMTAAAHVQAVGQGFEGQLGVFDDAQLEGLTKLADAIRAAGSISSVQLHHAGNRSPKELVGTPVCPSDDPETGARGLTLAEVEQLRDDFIAAARRAEQAGFDGVEIHGAHGYILAQFLSAEINKRDDRYGGSLENRARLIFEIIDGIRATCGKNFQVGLRLSPERFGLKLAEIRDVAADVLRRGDIDYLDMSLWDVTKEPYEEAHQGRSLMSYFTELPRGDVRLGAAGKVMTAREAADVLAAGCDFVVIGRGAILRHDFPERVRQDADYVSPALPVTVQHLLDEGLSPQFVEYMRNWKGFVAEDVAA</sequence>
<evidence type="ECO:0000256" key="2">
    <source>
        <dbReference type="ARBA" id="ARBA00023002"/>
    </source>
</evidence>
<dbReference type="OrthoDB" id="9804454at2"/>
<dbReference type="GO" id="GO:0010181">
    <property type="term" value="F:FMN binding"/>
    <property type="evidence" value="ECO:0007669"/>
    <property type="project" value="InterPro"/>
</dbReference>
<dbReference type="Gene3D" id="3.20.20.70">
    <property type="entry name" value="Aldolase class I"/>
    <property type="match status" value="1"/>
</dbReference>
<dbReference type="EC" id="1.-.-.-" evidence="4"/>
<dbReference type="InterPro" id="IPR013785">
    <property type="entry name" value="Aldolase_TIM"/>
</dbReference>
<keyword evidence="5" id="KW-1185">Reference proteome</keyword>
<dbReference type="Pfam" id="PF00724">
    <property type="entry name" value="Oxidored_FMN"/>
    <property type="match status" value="1"/>
</dbReference>
<comment type="caution">
    <text evidence="4">The sequence shown here is derived from an EMBL/GenBank/DDBJ whole genome shotgun (WGS) entry which is preliminary data.</text>
</comment>
<dbReference type="InterPro" id="IPR051799">
    <property type="entry name" value="NADH_flavin_oxidoreductase"/>
</dbReference>
<evidence type="ECO:0000259" key="3">
    <source>
        <dbReference type="Pfam" id="PF00724"/>
    </source>
</evidence>
<dbReference type="SUPFAM" id="SSF51395">
    <property type="entry name" value="FMN-linked oxidoreductases"/>
    <property type="match status" value="1"/>
</dbReference>
<feature type="domain" description="NADH:flavin oxidoreductase/NADH oxidase N-terminal" evidence="3">
    <location>
        <begin position="6"/>
        <end position="322"/>
    </location>
</feature>
<dbReference type="PANTHER" id="PTHR43656">
    <property type="entry name" value="BINDING OXIDOREDUCTASE, PUTATIVE (AFU_ORTHOLOGUE AFUA_2G08260)-RELATED"/>
    <property type="match status" value="1"/>
</dbReference>
<dbReference type="InterPro" id="IPR001155">
    <property type="entry name" value="OxRdtase_FMN_N"/>
</dbReference>
<dbReference type="AlphaFoldDB" id="A0A245ZID8"/>
<dbReference type="PANTHER" id="PTHR43656:SF2">
    <property type="entry name" value="BINDING OXIDOREDUCTASE, PUTATIVE (AFU_ORTHOLOGUE AFUA_2G08260)-RELATED"/>
    <property type="match status" value="1"/>
</dbReference>
<evidence type="ECO:0000313" key="5">
    <source>
        <dbReference type="Proteomes" id="UP000197290"/>
    </source>
</evidence>
<dbReference type="RefSeq" id="WP_088367790.1">
    <property type="nucleotide sequence ID" value="NZ_NBBI01000004.1"/>
</dbReference>
<dbReference type="EMBL" id="NBBI01000004">
    <property type="protein sequence ID" value="OWK29506.1"/>
    <property type="molecule type" value="Genomic_DNA"/>
</dbReference>
<dbReference type="GO" id="GO:0016491">
    <property type="term" value="F:oxidoreductase activity"/>
    <property type="evidence" value="ECO:0007669"/>
    <property type="project" value="UniProtKB-KW"/>
</dbReference>
<proteinExistence type="predicted"/>
<dbReference type="CDD" id="cd02803">
    <property type="entry name" value="OYE_like_FMN_family"/>
    <property type="match status" value="1"/>
</dbReference>
<accession>A0A245ZID8</accession>
<gene>
    <name evidence="4" type="ORF">SPDO_24960</name>
</gene>
<reference evidence="4 5" key="1">
    <citation type="submission" date="2017-03" db="EMBL/GenBank/DDBJ databases">
        <title>Genome sequence of Sphingomonas dokdonensis DSM 21029.</title>
        <authorList>
            <person name="Poehlein A."/>
            <person name="Wuebbeler J.H."/>
            <person name="Steinbuechel A."/>
            <person name="Daniel R."/>
        </authorList>
    </citation>
    <scope>NUCLEOTIDE SEQUENCE [LARGE SCALE GENOMIC DNA]</scope>
    <source>
        <strain evidence="4 5">DSM 21029</strain>
    </source>
</reference>
<organism evidence="4 5">
    <name type="scientific">Sphingomonas dokdonensis</name>
    <dbReference type="NCBI Taxonomy" id="344880"/>
    <lineage>
        <taxon>Bacteria</taxon>
        <taxon>Pseudomonadati</taxon>
        <taxon>Pseudomonadota</taxon>
        <taxon>Alphaproteobacteria</taxon>
        <taxon>Sphingomonadales</taxon>
        <taxon>Sphingomonadaceae</taxon>
        <taxon>Sphingomonas</taxon>
    </lineage>
</organism>